<name>A0A4Z1QM54_9HYPH</name>
<dbReference type="Proteomes" id="UP000298735">
    <property type="component" value="Chromosome Linear"/>
</dbReference>
<feature type="region of interest" description="Disordered" evidence="1">
    <location>
        <begin position="35"/>
        <end position="73"/>
    </location>
</feature>
<dbReference type="EMBL" id="CP109969">
    <property type="protein sequence ID" value="UYZ09473.1"/>
    <property type="molecule type" value="Genomic_DNA"/>
</dbReference>
<dbReference type="AlphaFoldDB" id="A0A4Z1QM54"/>
<dbReference type="RefSeq" id="WP_137411883.1">
    <property type="nucleotide sequence ID" value="NZ_CP074392.1"/>
</dbReference>
<evidence type="ECO:0000313" key="2">
    <source>
        <dbReference type="EMBL" id="UYZ09473.1"/>
    </source>
</evidence>
<sequence length="73" mass="7453">MTINGKTAFLIGAAILAGLVIVQLKDVRIAIGERAMGGYDGSSNPEAASRAEREAKQAAARAEAAASALEPQN</sequence>
<proteinExistence type="predicted"/>
<evidence type="ECO:0000256" key="1">
    <source>
        <dbReference type="SAM" id="MobiDB-lite"/>
    </source>
</evidence>
<protein>
    <submittedName>
        <fullName evidence="2">Uncharacterized protein</fullName>
    </submittedName>
</protein>
<gene>
    <name evidence="2" type="ORF">CFBP5507_17440</name>
</gene>
<dbReference type="KEGG" id="asal:CFBP5507_17440"/>
<feature type="compositionally biased region" description="Low complexity" evidence="1">
    <location>
        <begin position="57"/>
        <end position="73"/>
    </location>
</feature>
<accession>A0A4Z1QM54</accession>
<organism evidence="2 3">
    <name type="scientific">Agrobacterium salinitolerans</name>
    <dbReference type="NCBI Taxonomy" id="1183413"/>
    <lineage>
        <taxon>Bacteria</taxon>
        <taxon>Pseudomonadati</taxon>
        <taxon>Pseudomonadota</taxon>
        <taxon>Alphaproteobacteria</taxon>
        <taxon>Hyphomicrobiales</taxon>
        <taxon>Rhizobiaceae</taxon>
        <taxon>Rhizobium/Agrobacterium group</taxon>
        <taxon>Agrobacterium</taxon>
    </lineage>
</organism>
<evidence type="ECO:0000313" key="3">
    <source>
        <dbReference type="Proteomes" id="UP000298735"/>
    </source>
</evidence>
<reference evidence="2" key="1">
    <citation type="submission" date="2022-10" db="EMBL/GenBank/DDBJ databases">
        <title>Complete genome sequence of Agrobacterium salinitolerans CFBP5507.</title>
        <authorList>
            <person name="Tchabashvili S."/>
            <person name="Yen H.-C."/>
            <person name="Haryono M."/>
            <person name="Lin Y.-C."/>
            <person name="Lai E.-M."/>
            <person name="Kuo C.-H."/>
        </authorList>
    </citation>
    <scope>NUCLEOTIDE SEQUENCE</scope>
    <source>
        <strain evidence="2">CFBP5507</strain>
    </source>
</reference>